<keyword evidence="1" id="KW-0697">Rotamase</keyword>
<keyword evidence="1 5" id="KW-0413">Isomerase</keyword>
<evidence type="ECO:0000256" key="1">
    <source>
        <dbReference type="PROSITE-ProRule" id="PRU00278"/>
    </source>
</evidence>
<dbReference type="EC" id="5.2.1.8" evidence="5"/>
<feature type="domain" description="PpiC" evidence="4">
    <location>
        <begin position="177"/>
        <end position="281"/>
    </location>
</feature>
<evidence type="ECO:0000256" key="2">
    <source>
        <dbReference type="SAM" id="MobiDB-lite"/>
    </source>
</evidence>
<accession>A0ABU1J435</accession>
<reference evidence="5 6" key="1">
    <citation type="submission" date="2023-07" db="EMBL/GenBank/DDBJ databases">
        <title>Genomic Encyclopedia of Type Strains, Phase IV (KMG-IV): sequencing the most valuable type-strain genomes for metagenomic binning, comparative biology and taxonomic classification.</title>
        <authorList>
            <person name="Goeker M."/>
        </authorList>
    </citation>
    <scope>NUCLEOTIDE SEQUENCE [LARGE SCALE GENOMIC DNA]</scope>
    <source>
        <strain evidence="5 6">DSM 22170</strain>
    </source>
</reference>
<dbReference type="RefSeq" id="WP_188778126.1">
    <property type="nucleotide sequence ID" value="NZ_BMMB01000014.1"/>
</dbReference>
<evidence type="ECO:0000313" key="6">
    <source>
        <dbReference type="Proteomes" id="UP001185028"/>
    </source>
</evidence>
<dbReference type="Gene3D" id="1.10.4030.10">
    <property type="entry name" value="Porin chaperone SurA, peptide-binding domain"/>
    <property type="match status" value="1"/>
</dbReference>
<dbReference type="Pfam" id="PF13624">
    <property type="entry name" value="SurA_N_3"/>
    <property type="match status" value="1"/>
</dbReference>
<dbReference type="Proteomes" id="UP001185028">
    <property type="component" value="Unassembled WGS sequence"/>
</dbReference>
<feature type="compositionally biased region" description="Gly residues" evidence="2">
    <location>
        <begin position="336"/>
        <end position="346"/>
    </location>
</feature>
<evidence type="ECO:0000259" key="4">
    <source>
        <dbReference type="PROSITE" id="PS50198"/>
    </source>
</evidence>
<dbReference type="InterPro" id="IPR050245">
    <property type="entry name" value="PrsA_foldase"/>
</dbReference>
<dbReference type="PANTHER" id="PTHR47245">
    <property type="entry name" value="PEPTIDYLPROLYL ISOMERASE"/>
    <property type="match status" value="1"/>
</dbReference>
<gene>
    <name evidence="5" type="ORF">JOC58_004202</name>
</gene>
<evidence type="ECO:0000313" key="5">
    <source>
        <dbReference type="EMBL" id="MDR6246272.1"/>
    </source>
</evidence>
<keyword evidence="3" id="KW-0732">Signal</keyword>
<feature type="compositionally biased region" description="Low complexity" evidence="2">
    <location>
        <begin position="347"/>
        <end position="371"/>
    </location>
</feature>
<dbReference type="Pfam" id="PF13616">
    <property type="entry name" value="Rotamase_3"/>
    <property type="match status" value="1"/>
</dbReference>
<name>A0ABU1J435_9BACL</name>
<dbReference type="InterPro" id="IPR000297">
    <property type="entry name" value="PPIase_PpiC"/>
</dbReference>
<dbReference type="InterPro" id="IPR027304">
    <property type="entry name" value="Trigger_fact/SurA_dom_sf"/>
</dbReference>
<proteinExistence type="predicted"/>
<dbReference type="SUPFAM" id="SSF54534">
    <property type="entry name" value="FKBP-like"/>
    <property type="match status" value="1"/>
</dbReference>
<protein>
    <submittedName>
        <fullName evidence="5">Foldase protein PrsA</fullName>
        <ecNumber evidence="5">5.2.1.8</ecNumber>
    </submittedName>
</protein>
<feature type="chain" id="PRO_5046392305" evidence="3">
    <location>
        <begin position="27"/>
        <end position="371"/>
    </location>
</feature>
<dbReference type="SUPFAM" id="SSF109998">
    <property type="entry name" value="Triger factor/SurA peptide-binding domain-like"/>
    <property type="match status" value="1"/>
</dbReference>
<dbReference type="InterPro" id="IPR046357">
    <property type="entry name" value="PPIase_dom_sf"/>
</dbReference>
<dbReference type="GO" id="GO:0003755">
    <property type="term" value="F:peptidyl-prolyl cis-trans isomerase activity"/>
    <property type="evidence" value="ECO:0007669"/>
    <property type="project" value="UniProtKB-EC"/>
</dbReference>
<feature type="signal peptide" evidence="3">
    <location>
        <begin position="1"/>
        <end position="26"/>
    </location>
</feature>
<dbReference type="PROSITE" id="PS50198">
    <property type="entry name" value="PPIC_PPIASE_2"/>
    <property type="match status" value="1"/>
</dbReference>
<evidence type="ECO:0000256" key="3">
    <source>
        <dbReference type="SAM" id="SignalP"/>
    </source>
</evidence>
<dbReference type="Gene3D" id="3.10.50.40">
    <property type="match status" value="1"/>
</dbReference>
<comment type="caution">
    <text evidence="5">The sequence shown here is derived from an EMBL/GenBank/DDBJ whole genome shotgun (WGS) entry which is preliminary data.</text>
</comment>
<sequence length="371" mass="40020">MWPIKKAARKTAVLTAGAVLSISLLAACTNGKATDTTQQQKDNSPVVAQYDGGTITENEFNKEVSMMKFLTPQYAQAFDQDQYRDLLLQQEVAYKSLADQASQAAKEAGAKQADEQIKQLTSSVDPEQLQEMLKTSNLTEQDVKDYMTRALTASEVMKEKVTDADVQKYFDSHKDEYTTANVRHVLIGLQSADGKTKRTDAEALKLAKEIKAKLDGGADFAEIAKKYSDDPGSKDKGGLYENQPVSNWVEQFKEATLKQKIGVIGNPVKTDYGYHIIKVESRTEKSFADLTTEEKDTIKSQLASQNFSNYMATEIPKMIKSKNLPKVEGAAEGATDGAGAGAGASTGTGTDATGGSNATEGTATEGSSSSK</sequence>
<keyword evidence="6" id="KW-1185">Reference proteome</keyword>
<organism evidence="5 6">
    <name type="scientific">Paenibacillus hunanensis</name>
    <dbReference type="NCBI Taxonomy" id="539262"/>
    <lineage>
        <taxon>Bacteria</taxon>
        <taxon>Bacillati</taxon>
        <taxon>Bacillota</taxon>
        <taxon>Bacilli</taxon>
        <taxon>Bacillales</taxon>
        <taxon>Paenibacillaceae</taxon>
        <taxon>Paenibacillus</taxon>
    </lineage>
</organism>
<dbReference type="EMBL" id="JAVDQH010000025">
    <property type="protein sequence ID" value="MDR6246272.1"/>
    <property type="molecule type" value="Genomic_DNA"/>
</dbReference>
<feature type="region of interest" description="Disordered" evidence="2">
    <location>
        <begin position="326"/>
        <end position="371"/>
    </location>
</feature>
<dbReference type="PANTHER" id="PTHR47245:SF2">
    <property type="entry name" value="PEPTIDYL-PROLYL CIS-TRANS ISOMERASE HP_0175-RELATED"/>
    <property type="match status" value="1"/>
</dbReference>
<dbReference type="PROSITE" id="PS51257">
    <property type="entry name" value="PROKAR_LIPOPROTEIN"/>
    <property type="match status" value="1"/>
</dbReference>